<organism evidence="2 3">
    <name type="scientific">Nitratireductor aestuarii</name>
    <dbReference type="NCBI Taxonomy" id="1735103"/>
    <lineage>
        <taxon>Bacteria</taxon>
        <taxon>Pseudomonadati</taxon>
        <taxon>Pseudomonadota</taxon>
        <taxon>Alphaproteobacteria</taxon>
        <taxon>Hyphomicrobiales</taxon>
        <taxon>Phyllobacteriaceae</taxon>
        <taxon>Nitratireductor</taxon>
    </lineage>
</organism>
<evidence type="ECO:0000313" key="2">
    <source>
        <dbReference type="EMBL" id="GGA59524.1"/>
    </source>
</evidence>
<protein>
    <recommendedName>
        <fullName evidence="1">TadE-like domain-containing protein</fullName>
    </recommendedName>
</protein>
<comment type="caution">
    <text evidence="2">The sequence shown here is derived from an EMBL/GenBank/DDBJ whole genome shotgun (WGS) entry which is preliminary data.</text>
</comment>
<gene>
    <name evidence="2" type="ORF">GCM10011385_11580</name>
</gene>
<dbReference type="EMBL" id="BMIF01000002">
    <property type="protein sequence ID" value="GGA59524.1"/>
    <property type="molecule type" value="Genomic_DNA"/>
</dbReference>
<name>A0A916RJD5_9HYPH</name>
<keyword evidence="3" id="KW-1185">Reference proteome</keyword>
<dbReference type="Pfam" id="PF07811">
    <property type="entry name" value="TadE"/>
    <property type="match status" value="1"/>
</dbReference>
<reference evidence="2" key="2">
    <citation type="submission" date="2020-09" db="EMBL/GenBank/DDBJ databases">
        <authorList>
            <person name="Sun Q."/>
            <person name="Zhou Y."/>
        </authorList>
    </citation>
    <scope>NUCLEOTIDE SEQUENCE</scope>
    <source>
        <strain evidence="2">CGMCC 1.15320</strain>
    </source>
</reference>
<feature type="domain" description="TadE-like" evidence="1">
    <location>
        <begin position="17"/>
        <end position="50"/>
    </location>
</feature>
<proteinExistence type="predicted"/>
<dbReference type="AlphaFoldDB" id="A0A916RJD5"/>
<evidence type="ECO:0000259" key="1">
    <source>
        <dbReference type="Pfam" id="PF07811"/>
    </source>
</evidence>
<accession>A0A916RJD5</accession>
<evidence type="ECO:0000313" key="3">
    <source>
        <dbReference type="Proteomes" id="UP000636264"/>
    </source>
</evidence>
<dbReference type="InterPro" id="IPR012495">
    <property type="entry name" value="TadE-like_dom"/>
</dbReference>
<sequence>MRRLVRSARAFLRRTQGVAAVEFALLAPLMIALFILTMEFAQAIDTSRKVARMTVQIGDLITQQPDMTPTTLQSIVKIAEATIQPYKRSTAAVRVTAIDITTGSAPQPKVAWSKCYYDCAALPSATKGATVTLSNDLKIPGMYLIRVETRLAYRPMVAWSEGAKQVLGLFSLDNIMMGDRYDQHPRVSTKIPCNNC</sequence>
<dbReference type="Proteomes" id="UP000636264">
    <property type="component" value="Unassembled WGS sequence"/>
</dbReference>
<reference evidence="2" key="1">
    <citation type="journal article" date="2014" name="Int. J. Syst. Evol. Microbiol.">
        <title>Complete genome sequence of Corynebacterium casei LMG S-19264T (=DSM 44701T), isolated from a smear-ripened cheese.</title>
        <authorList>
            <consortium name="US DOE Joint Genome Institute (JGI-PGF)"/>
            <person name="Walter F."/>
            <person name="Albersmeier A."/>
            <person name="Kalinowski J."/>
            <person name="Ruckert C."/>
        </authorList>
    </citation>
    <scope>NUCLEOTIDE SEQUENCE</scope>
    <source>
        <strain evidence="2">CGMCC 1.15320</strain>
    </source>
</reference>
<dbReference type="RefSeq" id="WP_188719991.1">
    <property type="nucleotide sequence ID" value="NZ_BMIF01000002.1"/>
</dbReference>